<proteinExistence type="predicted"/>
<evidence type="ECO:0000313" key="4">
    <source>
        <dbReference type="Proteomes" id="UP000000798"/>
    </source>
</evidence>
<evidence type="ECO:0000256" key="1">
    <source>
        <dbReference type="ARBA" id="ARBA00022801"/>
    </source>
</evidence>
<dbReference type="PIR" id="A70310">
    <property type="entry name" value="A70310"/>
</dbReference>
<accession>O66508</accession>
<dbReference type="AlphaFoldDB" id="O66508"/>
<dbReference type="KEGG" id="aae:aq_103"/>
<dbReference type="SUPFAM" id="SSF56317">
    <property type="entry name" value="Carbon-nitrogen hydrolase"/>
    <property type="match status" value="1"/>
</dbReference>
<dbReference type="Proteomes" id="UP000000798">
    <property type="component" value="Chromosome"/>
</dbReference>
<dbReference type="GO" id="GO:0050126">
    <property type="term" value="F:N-carbamoylputrescine amidase activity"/>
    <property type="evidence" value="ECO:0000318"/>
    <property type="project" value="GO_Central"/>
</dbReference>
<dbReference type="EMBL" id="AE000657">
    <property type="protein sequence ID" value="AAC06470.1"/>
    <property type="molecule type" value="Genomic_DNA"/>
</dbReference>
<organism evidence="3 4">
    <name type="scientific">Aquifex aeolicus (strain VF5)</name>
    <dbReference type="NCBI Taxonomy" id="224324"/>
    <lineage>
        <taxon>Bacteria</taxon>
        <taxon>Pseudomonadati</taxon>
        <taxon>Aquificota</taxon>
        <taxon>Aquificia</taxon>
        <taxon>Aquificales</taxon>
        <taxon>Aquificaceae</taxon>
        <taxon>Aquifex</taxon>
    </lineage>
</organism>
<dbReference type="RefSeq" id="WP_010880005.1">
    <property type="nucleotide sequence ID" value="NC_000918.1"/>
</dbReference>
<dbReference type="OrthoDB" id="9811121at2"/>
<dbReference type="InterPro" id="IPR003010">
    <property type="entry name" value="C-N_Hydrolase"/>
</dbReference>
<sequence length="246" mass="28470">MKLYSIQIRQTTPEENLKKVINFLEKVEENSLVLLPEMWYSGFDYENLEEHAQKTPEVLEVLKKISKEKSLTLCGTLPEKGTEGILNTAFLIEDGRVIGKRSKIKLFPIFDEDKYFIPGKENKVFETKLGKAGILICFEIRFTDLIMNFWRERPDVVLVPAQWGYARRKHFETLCRARAIELQAYLLASNTWGEYLGTRFAGHSGIYSPWGEVLAFSEKGDTLLAADYDKDYIEEVRRTLPIKPSF</sequence>
<protein>
    <recommendedName>
        <fullName evidence="2">CN hydrolase domain-containing protein</fullName>
    </recommendedName>
</protein>
<dbReference type="PATRIC" id="fig|224324.8.peg.87"/>
<dbReference type="FunCoup" id="O66508">
    <property type="interactions" value="63"/>
</dbReference>
<dbReference type="InterPro" id="IPR036526">
    <property type="entry name" value="C-N_Hydrolase_sf"/>
</dbReference>
<dbReference type="STRING" id="224324.aq_103"/>
<dbReference type="EnsemblBacteria" id="AAC06470">
    <property type="protein sequence ID" value="AAC06470"/>
    <property type="gene ID" value="aq_103"/>
</dbReference>
<dbReference type="InParanoid" id="O66508"/>
<dbReference type="PROSITE" id="PS50263">
    <property type="entry name" value="CN_HYDROLASE"/>
    <property type="match status" value="1"/>
</dbReference>
<dbReference type="PANTHER" id="PTHR43674">
    <property type="entry name" value="NITRILASE C965.09-RELATED"/>
    <property type="match status" value="1"/>
</dbReference>
<dbReference type="Gene3D" id="3.60.110.10">
    <property type="entry name" value="Carbon-nitrogen hydrolase"/>
    <property type="match status" value="1"/>
</dbReference>
<dbReference type="Pfam" id="PF00795">
    <property type="entry name" value="CN_hydrolase"/>
    <property type="match status" value="1"/>
</dbReference>
<keyword evidence="4" id="KW-1185">Reference proteome</keyword>
<keyword evidence="1" id="KW-0378">Hydrolase</keyword>
<gene>
    <name evidence="3" type="ordered locus">aq_103</name>
</gene>
<dbReference type="CDD" id="cd07197">
    <property type="entry name" value="nitrilase"/>
    <property type="match status" value="1"/>
</dbReference>
<dbReference type="PANTHER" id="PTHR43674:SF2">
    <property type="entry name" value="BETA-UREIDOPROPIONASE"/>
    <property type="match status" value="1"/>
</dbReference>
<reference evidence="3 4" key="1">
    <citation type="journal article" date="1998" name="Nature">
        <title>The complete genome of the hyperthermophilic bacterium Aquifex aeolicus.</title>
        <authorList>
            <person name="Deckert G."/>
            <person name="Warren P.V."/>
            <person name="Gaasterland T."/>
            <person name="Young W.G."/>
            <person name="Lenox A.L."/>
            <person name="Graham D.E."/>
            <person name="Overbeek R."/>
            <person name="Snead M.A."/>
            <person name="Keller M."/>
            <person name="Aujay M."/>
            <person name="Huber R."/>
            <person name="Feldman R.A."/>
            <person name="Short J.M."/>
            <person name="Olson G.J."/>
            <person name="Swanson R.V."/>
        </authorList>
    </citation>
    <scope>NUCLEOTIDE SEQUENCE [LARGE SCALE GENOMIC DNA]</scope>
    <source>
        <strain evidence="3 4">VF5</strain>
    </source>
</reference>
<evidence type="ECO:0000313" key="3">
    <source>
        <dbReference type="EMBL" id="AAC06470.1"/>
    </source>
</evidence>
<dbReference type="GO" id="GO:0033388">
    <property type="term" value="P:putrescine biosynthetic process from arginine"/>
    <property type="evidence" value="ECO:0000318"/>
    <property type="project" value="GO_Central"/>
</dbReference>
<dbReference type="eggNOG" id="COG0388">
    <property type="taxonomic scope" value="Bacteria"/>
</dbReference>
<dbReference type="InterPro" id="IPR050345">
    <property type="entry name" value="Aliph_Amidase/BUP"/>
</dbReference>
<evidence type="ECO:0000259" key="2">
    <source>
        <dbReference type="PROSITE" id="PS50263"/>
    </source>
</evidence>
<feature type="domain" description="CN hydrolase" evidence="2">
    <location>
        <begin position="1"/>
        <end position="230"/>
    </location>
</feature>
<name>O66508_AQUAE</name>
<dbReference type="HOGENOM" id="CLU_030130_3_1_0"/>